<keyword evidence="1" id="KW-1133">Transmembrane helix</keyword>
<accession>A0ABW2HT80</accession>
<keyword evidence="1" id="KW-0812">Transmembrane</keyword>
<comment type="caution">
    <text evidence="2">The sequence shown here is derived from an EMBL/GenBank/DDBJ whole genome shotgun (WGS) entry which is preliminary data.</text>
</comment>
<feature type="transmembrane region" description="Helical" evidence="1">
    <location>
        <begin position="12"/>
        <end position="33"/>
    </location>
</feature>
<proteinExistence type="predicted"/>
<sequence length="67" mass="7102">MRSTPARRELAFVLAVACAGLALVLVVVFAPWYPAAPRATADLTSVGDRIAHLVGDDQRDGDPALTR</sequence>
<evidence type="ECO:0000256" key="1">
    <source>
        <dbReference type="SAM" id="Phobius"/>
    </source>
</evidence>
<reference evidence="3" key="1">
    <citation type="journal article" date="2019" name="Int. J. Syst. Evol. Microbiol.">
        <title>The Global Catalogue of Microorganisms (GCM) 10K type strain sequencing project: providing services to taxonomists for standard genome sequencing and annotation.</title>
        <authorList>
            <consortium name="The Broad Institute Genomics Platform"/>
            <consortium name="The Broad Institute Genome Sequencing Center for Infectious Disease"/>
            <person name="Wu L."/>
            <person name="Ma J."/>
        </authorList>
    </citation>
    <scope>NUCLEOTIDE SEQUENCE [LARGE SCALE GENOMIC DNA]</scope>
    <source>
        <strain evidence="3">XZYJT-10</strain>
    </source>
</reference>
<evidence type="ECO:0000313" key="3">
    <source>
        <dbReference type="Proteomes" id="UP001596548"/>
    </source>
</evidence>
<evidence type="ECO:0000313" key="2">
    <source>
        <dbReference type="EMBL" id="MFC7275582.1"/>
    </source>
</evidence>
<keyword evidence="1" id="KW-0472">Membrane</keyword>
<keyword evidence="3" id="KW-1185">Reference proteome</keyword>
<name>A0ABW2HT80_9ACTN</name>
<dbReference type="Proteomes" id="UP001596548">
    <property type="component" value="Unassembled WGS sequence"/>
</dbReference>
<dbReference type="RefSeq" id="WP_378968844.1">
    <property type="nucleotide sequence ID" value="NZ_JBHTBJ010000010.1"/>
</dbReference>
<gene>
    <name evidence="2" type="ORF">ACFQS1_16460</name>
</gene>
<organism evidence="2 3">
    <name type="scientific">Paractinoplanes rhizophilus</name>
    <dbReference type="NCBI Taxonomy" id="1416877"/>
    <lineage>
        <taxon>Bacteria</taxon>
        <taxon>Bacillati</taxon>
        <taxon>Actinomycetota</taxon>
        <taxon>Actinomycetes</taxon>
        <taxon>Micromonosporales</taxon>
        <taxon>Micromonosporaceae</taxon>
        <taxon>Paractinoplanes</taxon>
    </lineage>
</organism>
<dbReference type="EMBL" id="JBHTBJ010000010">
    <property type="protein sequence ID" value="MFC7275582.1"/>
    <property type="molecule type" value="Genomic_DNA"/>
</dbReference>
<protein>
    <submittedName>
        <fullName evidence="2">Uncharacterized protein</fullName>
    </submittedName>
</protein>